<evidence type="ECO:0000313" key="2">
    <source>
        <dbReference type="Proteomes" id="UP000695264"/>
    </source>
</evidence>
<reference evidence="1 2" key="1">
    <citation type="submission" date="2020-03" db="EMBL/GenBank/DDBJ databases">
        <title>WGS of actinomycetes isolated from Thailand.</title>
        <authorList>
            <person name="Thawai C."/>
        </authorList>
    </citation>
    <scope>NUCLEOTIDE SEQUENCE [LARGE SCALE GENOMIC DNA]</scope>
    <source>
        <strain evidence="1 2">PLAI 1-29</strain>
    </source>
</reference>
<name>A0ABX1BV98_9ACTN</name>
<keyword evidence="1" id="KW-0489">Methyltransferase</keyword>
<keyword evidence="1" id="KW-0808">Transferase</keyword>
<dbReference type="Proteomes" id="UP000695264">
    <property type="component" value="Unassembled WGS sequence"/>
</dbReference>
<dbReference type="Gene3D" id="3.40.50.150">
    <property type="entry name" value="Vaccinia Virus protein VP39"/>
    <property type="match status" value="1"/>
</dbReference>
<evidence type="ECO:0000313" key="1">
    <source>
        <dbReference type="EMBL" id="NJQ01651.1"/>
    </source>
</evidence>
<accession>A0ABX1BV98</accession>
<dbReference type="GO" id="GO:0008168">
    <property type="term" value="F:methyltransferase activity"/>
    <property type="evidence" value="ECO:0007669"/>
    <property type="project" value="UniProtKB-KW"/>
</dbReference>
<keyword evidence="2" id="KW-1185">Reference proteome</keyword>
<proteinExistence type="predicted"/>
<dbReference type="SUPFAM" id="SSF53335">
    <property type="entry name" value="S-adenosyl-L-methionine-dependent methyltransferases"/>
    <property type="match status" value="1"/>
</dbReference>
<dbReference type="GO" id="GO:0032259">
    <property type="term" value="P:methylation"/>
    <property type="evidence" value="ECO:0007669"/>
    <property type="project" value="UniProtKB-KW"/>
</dbReference>
<dbReference type="Pfam" id="PF13489">
    <property type="entry name" value="Methyltransf_23"/>
    <property type="match status" value="1"/>
</dbReference>
<comment type="caution">
    <text evidence="1">The sequence shown here is derived from an EMBL/GenBank/DDBJ whole genome shotgun (WGS) entry which is preliminary data.</text>
</comment>
<dbReference type="InterPro" id="IPR029063">
    <property type="entry name" value="SAM-dependent_MTases_sf"/>
</dbReference>
<organism evidence="1 2">
    <name type="scientific">Streptomyces zingiberis</name>
    <dbReference type="NCBI Taxonomy" id="2053010"/>
    <lineage>
        <taxon>Bacteria</taxon>
        <taxon>Bacillati</taxon>
        <taxon>Actinomycetota</taxon>
        <taxon>Actinomycetes</taxon>
        <taxon>Kitasatosporales</taxon>
        <taxon>Streptomycetaceae</taxon>
        <taxon>Streptomyces</taxon>
    </lineage>
</organism>
<gene>
    <name evidence="1" type="ORF">HCK00_14220</name>
</gene>
<protein>
    <submittedName>
        <fullName evidence="1">Class I SAM-dependent methyltransferase</fullName>
    </submittedName>
</protein>
<dbReference type="EMBL" id="JAATEN010000009">
    <property type="protein sequence ID" value="NJQ01651.1"/>
    <property type="molecule type" value="Genomic_DNA"/>
</dbReference>
<sequence>MPAPRPRTDAWHAAPYDAALRSGGGPLYLRRDDGTAVELEVRRWCARADAADLTVVRRCEGAVLDIGCGPGRLVTALAERGVPGLGIDLSPAAVARTVRAGGTALRRSVFDRLPGDGRWDTALLIDGNIGIGGDPSALLRRVAQLVTPGGLLIAETAHADLDECARVRLDDGRGSSGAVFPWAWLGPRALARRAAAEGWRVTEEWSAGRRRFTALRPA</sequence>
<dbReference type="CDD" id="cd02440">
    <property type="entry name" value="AdoMet_MTases"/>
    <property type="match status" value="1"/>
</dbReference>